<evidence type="ECO:0000259" key="1">
    <source>
        <dbReference type="Pfam" id="PF07045"/>
    </source>
</evidence>
<organism evidence="2 3">
    <name type="scientific">Pseudaminobacter soli</name>
    <name type="common">ex Li et al. 2025</name>
    <dbReference type="NCBI Taxonomy" id="1295366"/>
    <lineage>
        <taxon>Bacteria</taxon>
        <taxon>Pseudomonadati</taxon>
        <taxon>Pseudomonadota</taxon>
        <taxon>Alphaproteobacteria</taxon>
        <taxon>Hyphomicrobiales</taxon>
        <taxon>Phyllobacteriaceae</taxon>
        <taxon>Pseudaminobacter</taxon>
    </lineage>
</organism>
<gene>
    <name evidence="2" type="ORF">C7I85_07485</name>
</gene>
<dbReference type="InterPro" id="IPR011008">
    <property type="entry name" value="Dimeric_a/b-barrel"/>
</dbReference>
<comment type="caution">
    <text evidence="2">The sequence shown here is derived from an EMBL/GenBank/DDBJ whole genome shotgun (WGS) entry which is preliminary data.</text>
</comment>
<keyword evidence="3" id="KW-1185">Reference proteome</keyword>
<dbReference type="PANTHER" id="PTHR41521:SF4">
    <property type="entry name" value="BLR0684 PROTEIN"/>
    <property type="match status" value="1"/>
</dbReference>
<dbReference type="EMBL" id="PXYL01000003">
    <property type="protein sequence ID" value="PSJ62159.1"/>
    <property type="molecule type" value="Genomic_DNA"/>
</dbReference>
<sequence length="96" mass="10808">MTKKGYWIAMVDITDPEVYPRYVAANAVAFEKYGARFLARGGRHDDPEGPTGQRHVIIEFESYEQALACYNSPEYQEALKHRLAASTAHFSIVEGV</sequence>
<name>A0A2P7SI43_9HYPH</name>
<evidence type="ECO:0000313" key="3">
    <source>
        <dbReference type="Proteomes" id="UP000240653"/>
    </source>
</evidence>
<dbReference type="Gene3D" id="3.30.70.100">
    <property type="match status" value="1"/>
</dbReference>
<dbReference type="Pfam" id="PF07045">
    <property type="entry name" value="DUF1330"/>
    <property type="match status" value="1"/>
</dbReference>
<dbReference type="Proteomes" id="UP000240653">
    <property type="component" value="Unassembled WGS sequence"/>
</dbReference>
<dbReference type="InterPro" id="IPR010753">
    <property type="entry name" value="DUF1330"/>
</dbReference>
<dbReference type="PANTHER" id="PTHR41521">
    <property type="match status" value="1"/>
</dbReference>
<feature type="domain" description="DUF1330" evidence="1">
    <location>
        <begin position="4"/>
        <end position="96"/>
    </location>
</feature>
<reference evidence="2 3" key="1">
    <citation type="submission" date="2018-03" db="EMBL/GenBank/DDBJ databases">
        <title>The draft genome of Mesorhizobium soli JCM 19897.</title>
        <authorList>
            <person name="Li L."/>
            <person name="Liu L."/>
            <person name="Liang L."/>
            <person name="Wang T."/>
            <person name="Zhang X."/>
        </authorList>
    </citation>
    <scope>NUCLEOTIDE SEQUENCE [LARGE SCALE GENOMIC DNA]</scope>
    <source>
        <strain evidence="2 3">JCM 19897</strain>
    </source>
</reference>
<accession>A0A2P7SI43</accession>
<dbReference type="AlphaFoldDB" id="A0A2P7SI43"/>
<evidence type="ECO:0000313" key="2">
    <source>
        <dbReference type="EMBL" id="PSJ62159.1"/>
    </source>
</evidence>
<protein>
    <submittedName>
        <fullName evidence="2">DUF1330 domain-containing protein</fullName>
    </submittedName>
</protein>
<dbReference type="RefSeq" id="WP_106723336.1">
    <property type="nucleotide sequence ID" value="NZ_PXYL01000003.1"/>
</dbReference>
<proteinExistence type="predicted"/>
<dbReference type="SUPFAM" id="SSF54909">
    <property type="entry name" value="Dimeric alpha+beta barrel"/>
    <property type="match status" value="1"/>
</dbReference>
<dbReference type="OrthoDB" id="9806380at2"/>